<dbReference type="InterPro" id="IPR001678">
    <property type="entry name" value="MeTrfase_RsmB-F_NOP2_dom"/>
</dbReference>
<feature type="binding site" evidence="5">
    <location>
        <position position="527"/>
    </location>
    <ligand>
        <name>S-adenosyl-L-methionine</name>
        <dbReference type="ChEBI" id="CHEBI:59789"/>
    </ligand>
</feature>
<dbReference type="Gene3D" id="1.10.940.10">
    <property type="entry name" value="NusB-like"/>
    <property type="match status" value="1"/>
</dbReference>
<feature type="binding site" evidence="5">
    <location>
        <position position="481"/>
    </location>
    <ligand>
        <name>S-adenosyl-L-methionine</name>
        <dbReference type="ChEBI" id="CHEBI:59789"/>
    </ligand>
</feature>
<comment type="caution">
    <text evidence="5">Lacks conserved residue(s) required for the propagation of feature annotation.</text>
</comment>
<evidence type="ECO:0000256" key="5">
    <source>
        <dbReference type="PROSITE-ProRule" id="PRU01023"/>
    </source>
</evidence>
<dbReference type="SUPFAM" id="SSF53335">
    <property type="entry name" value="S-adenosyl-L-methionine-dependent methyltransferases"/>
    <property type="match status" value="1"/>
</dbReference>
<dbReference type="GO" id="GO:0001510">
    <property type="term" value="P:RNA methylation"/>
    <property type="evidence" value="ECO:0007669"/>
    <property type="project" value="InterPro"/>
</dbReference>
<evidence type="ECO:0000256" key="4">
    <source>
        <dbReference type="ARBA" id="ARBA00022884"/>
    </source>
</evidence>
<dbReference type="InterPro" id="IPR006027">
    <property type="entry name" value="NusB_RsmB_TIM44"/>
</dbReference>
<dbReference type="PRINTS" id="PR02008">
    <property type="entry name" value="RCMTFAMILY"/>
</dbReference>
<keyword evidence="1 5" id="KW-0489">Methyltransferase</keyword>
<proteinExistence type="inferred from homology"/>
<feature type="region of interest" description="Disordered" evidence="6">
    <location>
        <begin position="1"/>
        <end position="189"/>
    </location>
</feature>
<evidence type="ECO:0000256" key="1">
    <source>
        <dbReference type="ARBA" id="ARBA00022603"/>
    </source>
</evidence>
<dbReference type="PANTHER" id="PTHR22807:SF53">
    <property type="entry name" value="RIBOSOMAL RNA SMALL SUBUNIT METHYLTRANSFERASE B-RELATED"/>
    <property type="match status" value="1"/>
</dbReference>
<dbReference type="RefSeq" id="WP_136845049.1">
    <property type="nucleotide sequence ID" value="NZ_SSTM01000001.1"/>
</dbReference>
<dbReference type="EMBL" id="SSTM01000001">
    <property type="protein sequence ID" value="TJW12066.1"/>
    <property type="molecule type" value="Genomic_DNA"/>
</dbReference>
<comment type="caution">
    <text evidence="8">The sequence shown here is derived from an EMBL/GenBank/DDBJ whole genome shotgun (WGS) entry which is preliminary data.</text>
</comment>
<dbReference type="Pfam" id="PF01189">
    <property type="entry name" value="Methyltr_RsmB-F"/>
    <property type="match status" value="1"/>
</dbReference>
<dbReference type="PROSITE" id="PS51686">
    <property type="entry name" value="SAM_MT_RSMB_NOP"/>
    <property type="match status" value="1"/>
</dbReference>
<feature type="compositionally biased region" description="Basic and acidic residues" evidence="6">
    <location>
        <begin position="56"/>
        <end position="105"/>
    </location>
</feature>
<keyword evidence="9" id="KW-1185">Reference proteome</keyword>
<gene>
    <name evidence="8" type="ORF">E5982_00190</name>
</gene>
<evidence type="ECO:0000313" key="8">
    <source>
        <dbReference type="EMBL" id="TJW12066.1"/>
    </source>
</evidence>
<feature type="active site" description="Nucleophile" evidence="5">
    <location>
        <position position="580"/>
    </location>
</feature>
<feature type="domain" description="SAM-dependent MTase RsmB/NOP-type" evidence="7">
    <location>
        <begin position="354"/>
        <end position="634"/>
    </location>
</feature>
<dbReference type="Pfam" id="PF22458">
    <property type="entry name" value="RsmF-B_ferredox"/>
    <property type="match status" value="1"/>
</dbReference>
<dbReference type="Gene3D" id="3.40.50.150">
    <property type="entry name" value="Vaccinia Virus protein VP39"/>
    <property type="match status" value="1"/>
</dbReference>
<reference evidence="8 9" key="1">
    <citation type="submission" date="2019-04" db="EMBL/GenBank/DDBJ databases">
        <title>Microbes associate with the intestines of laboratory mice.</title>
        <authorList>
            <person name="Navarre W."/>
            <person name="Wong E."/>
            <person name="Huang K.C."/>
            <person name="Tropini C."/>
            <person name="Ng K."/>
            <person name="Yu B."/>
        </authorList>
    </citation>
    <scope>NUCLEOTIDE SEQUENCE [LARGE SCALE GENOMIC DNA]</scope>
    <source>
        <strain evidence="8 9">NM48_B13</strain>
    </source>
</reference>
<feature type="binding site" evidence="5">
    <location>
        <position position="508"/>
    </location>
    <ligand>
        <name>S-adenosyl-L-methionine</name>
        <dbReference type="ChEBI" id="CHEBI:59789"/>
    </ligand>
</feature>
<dbReference type="Proteomes" id="UP000309454">
    <property type="component" value="Unassembled WGS sequence"/>
</dbReference>
<keyword evidence="2 5" id="KW-0808">Transferase</keyword>
<protein>
    <submittedName>
        <fullName evidence="8">Antitermination protein NusB</fullName>
    </submittedName>
</protein>
<dbReference type="SUPFAM" id="SSF48013">
    <property type="entry name" value="NusB-like"/>
    <property type="match status" value="1"/>
</dbReference>
<evidence type="ECO:0000256" key="6">
    <source>
        <dbReference type="SAM" id="MobiDB-lite"/>
    </source>
</evidence>
<name>A0A4T9TBD8_9ACTN</name>
<dbReference type="AlphaFoldDB" id="A0A4T9TBD8"/>
<dbReference type="InterPro" id="IPR029063">
    <property type="entry name" value="SAM-dependent_MTases_sf"/>
</dbReference>
<dbReference type="OrthoDB" id="9810297at2"/>
<evidence type="ECO:0000259" key="7">
    <source>
        <dbReference type="PROSITE" id="PS51686"/>
    </source>
</evidence>
<dbReference type="InterPro" id="IPR023267">
    <property type="entry name" value="RCMT"/>
</dbReference>
<keyword evidence="3 5" id="KW-0949">S-adenosyl-L-methionine</keyword>
<dbReference type="InterPro" id="IPR035926">
    <property type="entry name" value="NusB-like_sf"/>
</dbReference>
<dbReference type="InterPro" id="IPR054728">
    <property type="entry name" value="RsmB-like_ferredoxin"/>
</dbReference>
<dbReference type="GO" id="GO:0008173">
    <property type="term" value="F:RNA methyltransferase activity"/>
    <property type="evidence" value="ECO:0007669"/>
    <property type="project" value="InterPro"/>
</dbReference>
<dbReference type="GO" id="GO:0006355">
    <property type="term" value="P:regulation of DNA-templated transcription"/>
    <property type="evidence" value="ECO:0007669"/>
    <property type="project" value="InterPro"/>
</dbReference>
<dbReference type="InterPro" id="IPR049560">
    <property type="entry name" value="MeTrfase_RsmB-F_NOP2_cat"/>
</dbReference>
<accession>A0A4T9TBD8</accession>
<evidence type="ECO:0000256" key="3">
    <source>
        <dbReference type="ARBA" id="ARBA00022691"/>
    </source>
</evidence>
<dbReference type="PANTHER" id="PTHR22807">
    <property type="entry name" value="NOP2 YEAST -RELATED NOL1/NOP2/FMU SUN DOMAIN-CONTAINING"/>
    <property type="match status" value="1"/>
</dbReference>
<keyword evidence="4 5" id="KW-0694">RNA-binding</keyword>
<feature type="compositionally biased region" description="Low complexity" evidence="6">
    <location>
        <begin position="1"/>
        <end position="13"/>
    </location>
</feature>
<evidence type="ECO:0000313" key="9">
    <source>
        <dbReference type="Proteomes" id="UP000309454"/>
    </source>
</evidence>
<sequence length="634" mass="68010">MSENGNGPRPQRSGNGGNGRGRDGAPRGGKGGYGREGRGGSSGARQGSYPSKPRGPRRDDRDGRPAGGEGAKRSFGDKPRFSRDGGRRPSGDKPRFSRDGDRDGGKGAPGKGGFSSPRRSDEPKRPQPKNPPRPIAEGQEGYYRGPEEPIRPGGANARPHQPRMTGKPPAARPPRRDGKTPPRPVRHATPARRVALQALERIRTRDAFAQEVVDTVVDRSQLTPEDKAFATRLVLGVVSTRGVLDEMLYRCMRTPDDAQPDVMSALRISAYEILFLGKADHAAVDQGVELARDVAPRAGGLANAVLRRLATVAKAFPFGDPKTDDGAFAFSQGFPKWLLDEVQQSIGEQEGRVFALASNEPAPVYVAVNALKATDEEMFALLAAAKGNPQQASAGGITPPGCYLLETGRVLQDGRVSRALNLGHIIVSDASAQAVATLCLPEQRPASLLEVGSGRATKTTLIQSGAKRKYGQQIERYVAVDSFAFKGRILKERAETCGFTVSDMVVGDGRHLEELLGDETFDVVFLDAPCSGLGTLRRHQDIRWRIKPETIEEDAQLASELLQSAASKVAPGGLLVFSTCTVTRQENVAQVARFLESEAGRGFRIEEVEGKAGFASELVPGGPDAHFAVKLRRA</sequence>
<evidence type="ECO:0000256" key="2">
    <source>
        <dbReference type="ARBA" id="ARBA00022679"/>
    </source>
</evidence>
<organism evidence="8 9">
    <name type="scientific">Parvibacter caecicola</name>
    <dbReference type="NCBI Taxonomy" id="747645"/>
    <lineage>
        <taxon>Bacteria</taxon>
        <taxon>Bacillati</taxon>
        <taxon>Actinomycetota</taxon>
        <taxon>Coriobacteriia</taxon>
        <taxon>Coriobacteriales</taxon>
        <taxon>Coriobacteriaceae</taxon>
        <taxon>Parvibacter</taxon>
    </lineage>
</organism>
<dbReference type="GO" id="GO:0003723">
    <property type="term" value="F:RNA binding"/>
    <property type="evidence" value="ECO:0007669"/>
    <property type="project" value="UniProtKB-UniRule"/>
</dbReference>
<dbReference type="Pfam" id="PF01029">
    <property type="entry name" value="NusB"/>
    <property type="match status" value="1"/>
</dbReference>
<comment type="similarity">
    <text evidence="5">Belongs to the class I-like SAM-binding methyltransferase superfamily. RsmB/NOP family.</text>
</comment>